<feature type="compositionally biased region" description="Basic and acidic residues" evidence="9">
    <location>
        <begin position="448"/>
        <end position="466"/>
    </location>
</feature>
<evidence type="ECO:0000256" key="7">
    <source>
        <dbReference type="RuleBase" id="RU367071"/>
    </source>
</evidence>
<keyword evidence="12" id="KW-1185">Reference proteome</keyword>
<keyword evidence="6 7" id="KW-0539">Nucleus</keyword>
<accession>A0A4U0TUV0</accession>
<feature type="compositionally biased region" description="Basic and acidic residues" evidence="9">
    <location>
        <begin position="48"/>
        <end position="61"/>
    </location>
</feature>
<comment type="subcellular location">
    <subcellularLocation>
        <location evidence="1 7">Nucleus</location>
    </subcellularLocation>
</comment>
<dbReference type="AlphaFoldDB" id="A0A4U0TUV0"/>
<feature type="compositionally biased region" description="Basic and acidic residues" evidence="9">
    <location>
        <begin position="473"/>
        <end position="484"/>
    </location>
</feature>
<dbReference type="InterPro" id="IPR039974">
    <property type="entry name" value="Splicing_factor_SLU7"/>
</dbReference>
<evidence type="ECO:0000313" key="12">
    <source>
        <dbReference type="Proteomes" id="UP000308549"/>
    </source>
</evidence>
<evidence type="ECO:0000256" key="6">
    <source>
        <dbReference type="ARBA" id="ARBA00023242"/>
    </source>
</evidence>
<feature type="region of interest" description="Disordered" evidence="9">
    <location>
        <begin position="48"/>
        <end position="67"/>
    </location>
</feature>
<evidence type="ECO:0000256" key="4">
    <source>
        <dbReference type="ARBA" id="ARBA00022728"/>
    </source>
</evidence>
<feature type="region of interest" description="Disordered" evidence="9">
    <location>
        <begin position="401"/>
        <end position="500"/>
    </location>
</feature>
<protein>
    <recommendedName>
        <fullName evidence="7">Pre-mRNA-splicing factor SLU7</fullName>
    </recommendedName>
</protein>
<feature type="region of interest" description="Disordered" evidence="9">
    <location>
        <begin position="165"/>
        <end position="199"/>
    </location>
</feature>
<keyword evidence="4 7" id="KW-0747">Spliceosome</keyword>
<evidence type="ECO:0000256" key="1">
    <source>
        <dbReference type="ARBA" id="ARBA00004123"/>
    </source>
</evidence>
<dbReference type="InterPro" id="IPR021715">
    <property type="entry name" value="Slu7_dom"/>
</dbReference>
<gene>
    <name evidence="11" type="ORF">B0A50_05536</name>
</gene>
<keyword evidence="8" id="KW-0175">Coiled coil</keyword>
<reference evidence="11 12" key="1">
    <citation type="submission" date="2017-03" db="EMBL/GenBank/DDBJ databases">
        <title>Genomes of endolithic fungi from Antarctica.</title>
        <authorList>
            <person name="Coleine C."/>
            <person name="Masonjones S."/>
            <person name="Stajich J.E."/>
        </authorList>
    </citation>
    <scope>NUCLEOTIDE SEQUENCE [LARGE SCALE GENOMIC DNA]</scope>
    <source>
        <strain evidence="11 12">CCFEE 6315</strain>
    </source>
</reference>
<comment type="function">
    <text evidence="7">Involved in pre-mRNA splicing.</text>
</comment>
<evidence type="ECO:0000256" key="3">
    <source>
        <dbReference type="ARBA" id="ARBA00022664"/>
    </source>
</evidence>
<evidence type="ECO:0000256" key="9">
    <source>
        <dbReference type="SAM" id="MobiDB-lite"/>
    </source>
</evidence>
<feature type="region of interest" description="Disordered" evidence="9">
    <location>
        <begin position="1"/>
        <end position="24"/>
    </location>
</feature>
<comment type="subunit">
    <text evidence="7">Associated with the spliceosome.</text>
</comment>
<feature type="compositionally biased region" description="Basic and acidic residues" evidence="9">
    <location>
        <begin position="165"/>
        <end position="182"/>
    </location>
</feature>
<evidence type="ECO:0000313" key="11">
    <source>
        <dbReference type="EMBL" id="TKA26024.1"/>
    </source>
</evidence>
<keyword evidence="3 7" id="KW-0507">mRNA processing</keyword>
<dbReference type="EMBL" id="NAJL01000031">
    <property type="protein sequence ID" value="TKA26024.1"/>
    <property type="molecule type" value="Genomic_DNA"/>
</dbReference>
<comment type="similarity">
    <text evidence="2 7">Belongs to the SLU7 family.</text>
</comment>
<evidence type="ECO:0000256" key="2">
    <source>
        <dbReference type="ARBA" id="ARBA00007203"/>
    </source>
</evidence>
<dbReference type="OrthoDB" id="249612at2759"/>
<feature type="coiled-coil region" evidence="8">
    <location>
        <begin position="280"/>
        <end position="307"/>
    </location>
</feature>
<comment type="caution">
    <text evidence="11">The sequence shown here is derived from an EMBL/GenBank/DDBJ whole genome shotgun (WGS) entry which is preliminary data.</text>
</comment>
<dbReference type="PANTHER" id="PTHR12942">
    <property type="entry name" value="STEP II SPLICING FACTOR SLU7"/>
    <property type="match status" value="1"/>
</dbReference>
<dbReference type="Proteomes" id="UP000308549">
    <property type="component" value="Unassembled WGS sequence"/>
</dbReference>
<evidence type="ECO:0000256" key="5">
    <source>
        <dbReference type="ARBA" id="ARBA00023187"/>
    </source>
</evidence>
<sequence length="500" mass="56532">MSRAGGSKNAQRKPADTLQSNERNEYIPSFIAKKPFYIDDATQSQDDYLEHQRLQSQKNHDPLATAKWYDRGKKVGAKATKYRKGACENCGSMSHKEKDCLERKRKKGAKWTGRDIAADEVVEDVKLGWDAKRDRWNGYEASEYKEVIDEYNQVEEIKKLTAGEGKGAVDGEESGRLDADGERYEEETDMGRQQSTSTRTLRLREDTAKYLLNLDLDSAKYDPKTRSMLDTADSTNELIAEDGFQKASGDAAEFERATRYAWETQEGGSGEKIHLQANPTEAQMTRKRKAEDDLRKAEERKRFLADKYGAQDSADGAKTKKLLGAQVTSNEQYAEYDERGRIKGAPEKKEKSMYAENVLINNHTSVWGSWWKDFQWGYACCNSTVKNSFCTGEAGKEAAQESERFSRGVGLPTAEDAGNAEVVSKGEGDADEREVDEERVSHVPNQPDRPEKQNMDESRRRVEEMKSGVTEAEMERYRKERTSKADPMAGLLGKDELVDD</sequence>
<dbReference type="GO" id="GO:0030628">
    <property type="term" value="F:pre-mRNA 3'-splice site binding"/>
    <property type="evidence" value="ECO:0007669"/>
    <property type="project" value="UniProtKB-UniRule"/>
</dbReference>
<keyword evidence="5 7" id="KW-0508">mRNA splicing</keyword>
<organism evidence="11 12">
    <name type="scientific">Salinomyces thailandicus</name>
    <dbReference type="NCBI Taxonomy" id="706561"/>
    <lineage>
        <taxon>Eukaryota</taxon>
        <taxon>Fungi</taxon>
        <taxon>Dikarya</taxon>
        <taxon>Ascomycota</taxon>
        <taxon>Pezizomycotina</taxon>
        <taxon>Dothideomycetes</taxon>
        <taxon>Dothideomycetidae</taxon>
        <taxon>Mycosphaerellales</taxon>
        <taxon>Teratosphaeriaceae</taxon>
        <taxon>Salinomyces</taxon>
    </lineage>
</organism>
<evidence type="ECO:0000256" key="8">
    <source>
        <dbReference type="SAM" id="Coils"/>
    </source>
</evidence>
<feature type="domain" description="Pre-mRNA-splicing factor SLU7" evidence="10">
    <location>
        <begin position="127"/>
        <end position="369"/>
    </location>
</feature>
<dbReference type="PANTHER" id="PTHR12942:SF2">
    <property type="entry name" value="PRE-MRNA-SPLICING FACTOR SLU7"/>
    <property type="match status" value="1"/>
</dbReference>
<proteinExistence type="inferred from homology"/>
<name>A0A4U0TUV0_9PEZI</name>
<dbReference type="GO" id="GO:0000398">
    <property type="term" value="P:mRNA splicing, via spliceosome"/>
    <property type="evidence" value="ECO:0007669"/>
    <property type="project" value="UniProtKB-UniRule"/>
</dbReference>
<dbReference type="Pfam" id="PF11708">
    <property type="entry name" value="Slu7"/>
    <property type="match status" value="1"/>
</dbReference>
<dbReference type="GO" id="GO:0005681">
    <property type="term" value="C:spliceosomal complex"/>
    <property type="evidence" value="ECO:0007669"/>
    <property type="project" value="UniProtKB-UniRule"/>
</dbReference>
<evidence type="ECO:0000259" key="10">
    <source>
        <dbReference type="Pfam" id="PF11708"/>
    </source>
</evidence>